<evidence type="ECO:0000259" key="14">
    <source>
        <dbReference type="PROSITE" id="PS50222"/>
    </source>
</evidence>
<feature type="domain" description="EF-hand" evidence="14">
    <location>
        <begin position="247"/>
        <end position="282"/>
    </location>
</feature>
<dbReference type="GO" id="GO:0016197">
    <property type="term" value="P:endosomal transport"/>
    <property type="evidence" value="ECO:0007669"/>
    <property type="project" value="TreeGrafter"/>
</dbReference>
<feature type="compositionally biased region" description="Polar residues" evidence="12">
    <location>
        <begin position="111"/>
        <end position="127"/>
    </location>
</feature>
<gene>
    <name evidence="15" type="ORF">INT48_004603</name>
</gene>
<keyword evidence="10" id="KW-0206">Cytoskeleton</keyword>
<evidence type="ECO:0000256" key="4">
    <source>
        <dbReference type="ARBA" id="ARBA00009351"/>
    </source>
</evidence>
<accession>A0A8H7SZK0</accession>
<dbReference type="CDD" id="cd00052">
    <property type="entry name" value="EH"/>
    <property type="match status" value="1"/>
</dbReference>
<feature type="compositionally biased region" description="Low complexity" evidence="12">
    <location>
        <begin position="344"/>
        <end position="353"/>
    </location>
</feature>
<feature type="compositionally biased region" description="Low complexity" evidence="12">
    <location>
        <begin position="129"/>
        <end position="149"/>
    </location>
</feature>
<evidence type="ECO:0000256" key="3">
    <source>
        <dbReference type="ARBA" id="ARBA00004413"/>
    </source>
</evidence>
<dbReference type="SUPFAM" id="SSF47473">
    <property type="entry name" value="EF-hand"/>
    <property type="match status" value="2"/>
</dbReference>
<evidence type="ECO:0000256" key="11">
    <source>
        <dbReference type="SAM" id="Coils"/>
    </source>
</evidence>
<keyword evidence="6" id="KW-0254">Endocytosis</keyword>
<feature type="domain" description="EH" evidence="13">
    <location>
        <begin position="17"/>
        <end position="105"/>
    </location>
</feature>
<dbReference type="SMART" id="SM00027">
    <property type="entry name" value="EH"/>
    <property type="match status" value="2"/>
</dbReference>
<dbReference type="PROSITE" id="PS50031">
    <property type="entry name" value="EH"/>
    <property type="match status" value="2"/>
</dbReference>
<organism evidence="15 16">
    <name type="scientific">Thamnidium elegans</name>
    <dbReference type="NCBI Taxonomy" id="101142"/>
    <lineage>
        <taxon>Eukaryota</taxon>
        <taxon>Fungi</taxon>
        <taxon>Fungi incertae sedis</taxon>
        <taxon>Mucoromycota</taxon>
        <taxon>Mucoromycotina</taxon>
        <taxon>Mucoromycetes</taxon>
        <taxon>Mucorales</taxon>
        <taxon>Mucorineae</taxon>
        <taxon>Mucoraceae</taxon>
        <taxon>Thamnidium</taxon>
    </lineage>
</organism>
<evidence type="ECO:0000256" key="6">
    <source>
        <dbReference type="ARBA" id="ARBA00022583"/>
    </source>
</evidence>
<dbReference type="AlphaFoldDB" id="A0A8H7SZK0"/>
<reference evidence="15" key="1">
    <citation type="submission" date="2021-01" db="EMBL/GenBank/DDBJ databases">
        <title>Metabolic potential, ecology and presence of endohyphal bacteria is reflected in genomic diversity of Mucoromycotina.</title>
        <authorList>
            <person name="Muszewska A."/>
            <person name="Okrasinska A."/>
            <person name="Steczkiewicz K."/>
            <person name="Drgas O."/>
            <person name="Orlowska M."/>
            <person name="Perlinska-Lenart U."/>
            <person name="Aleksandrzak-Piekarczyk T."/>
            <person name="Szatraj K."/>
            <person name="Zielenkiewicz U."/>
            <person name="Pilsyk S."/>
            <person name="Malc E."/>
            <person name="Mieczkowski P."/>
            <person name="Kruszewska J.S."/>
            <person name="Biernat P."/>
            <person name="Pawlowska J."/>
        </authorList>
    </citation>
    <scope>NUCLEOTIDE SEQUENCE</scope>
    <source>
        <strain evidence="15">WA0000018081</strain>
    </source>
</reference>
<dbReference type="PANTHER" id="PTHR11216">
    <property type="entry name" value="EH DOMAIN"/>
    <property type="match status" value="1"/>
</dbReference>
<evidence type="ECO:0000256" key="7">
    <source>
        <dbReference type="ARBA" id="ARBA00022737"/>
    </source>
</evidence>
<dbReference type="GO" id="GO:0005737">
    <property type="term" value="C:cytoplasm"/>
    <property type="evidence" value="ECO:0007669"/>
    <property type="project" value="TreeGrafter"/>
</dbReference>
<dbReference type="InterPro" id="IPR011992">
    <property type="entry name" value="EF-hand-dom_pair"/>
</dbReference>
<feature type="region of interest" description="Disordered" evidence="12">
    <location>
        <begin position="328"/>
        <end position="398"/>
    </location>
</feature>
<proteinExistence type="inferred from homology"/>
<keyword evidence="9" id="KW-0472">Membrane</keyword>
<dbReference type="PANTHER" id="PTHR11216:SF173">
    <property type="entry name" value="ACTIN CYTOSKELETON-REGULATORY COMPLEX PROTEIN PAN1"/>
    <property type="match status" value="1"/>
</dbReference>
<keyword evidence="16" id="KW-1185">Reference proteome</keyword>
<evidence type="ECO:0000256" key="12">
    <source>
        <dbReference type="SAM" id="MobiDB-lite"/>
    </source>
</evidence>
<feature type="compositionally biased region" description="Basic and acidic residues" evidence="12">
    <location>
        <begin position="355"/>
        <end position="364"/>
    </location>
</feature>
<keyword evidence="5" id="KW-0963">Cytoplasm</keyword>
<evidence type="ECO:0000313" key="16">
    <source>
        <dbReference type="Proteomes" id="UP000613177"/>
    </source>
</evidence>
<comment type="subcellular location">
    <subcellularLocation>
        <location evidence="3">Cell membrane</location>
        <topology evidence="3">Peripheral membrane protein</topology>
        <orientation evidence="3">Cytoplasmic side</orientation>
    </subcellularLocation>
    <subcellularLocation>
        <location evidence="2">Cytoplasm</location>
        <location evidence="2">Cytoskeleton</location>
        <location evidence="2">Actin patch</location>
    </subcellularLocation>
    <subcellularLocation>
        <location evidence="1">Endosome membrane</location>
        <topology evidence="1">Peripheral membrane protein</topology>
        <orientation evidence="1">Cytoplasmic side</orientation>
    </subcellularLocation>
</comment>
<keyword evidence="8 11" id="KW-0175">Coiled coil</keyword>
<dbReference type="InterPro" id="IPR002048">
    <property type="entry name" value="EF_hand_dom"/>
</dbReference>
<dbReference type="GO" id="GO:0005886">
    <property type="term" value="C:plasma membrane"/>
    <property type="evidence" value="ECO:0007669"/>
    <property type="project" value="TreeGrafter"/>
</dbReference>
<feature type="compositionally biased region" description="Basic and acidic residues" evidence="12">
    <location>
        <begin position="374"/>
        <end position="385"/>
    </location>
</feature>
<evidence type="ECO:0000313" key="15">
    <source>
        <dbReference type="EMBL" id="KAG2237102.1"/>
    </source>
</evidence>
<evidence type="ECO:0000256" key="8">
    <source>
        <dbReference type="ARBA" id="ARBA00023054"/>
    </source>
</evidence>
<dbReference type="GO" id="GO:0005509">
    <property type="term" value="F:calcium ion binding"/>
    <property type="evidence" value="ECO:0007669"/>
    <property type="project" value="InterPro"/>
</dbReference>
<feature type="compositionally biased region" description="Low complexity" evidence="12">
    <location>
        <begin position="386"/>
        <end position="396"/>
    </location>
</feature>
<dbReference type="Gene3D" id="1.10.238.10">
    <property type="entry name" value="EF-hand"/>
    <property type="match status" value="2"/>
</dbReference>
<feature type="domain" description="EH" evidence="13">
    <location>
        <begin position="214"/>
        <end position="303"/>
    </location>
</feature>
<evidence type="ECO:0000256" key="1">
    <source>
        <dbReference type="ARBA" id="ARBA00004125"/>
    </source>
</evidence>
<evidence type="ECO:0000256" key="10">
    <source>
        <dbReference type="ARBA" id="ARBA00023212"/>
    </source>
</evidence>
<sequence>MAGPSKGIRLSFLAQADQNKYEMVFTQAAGGNTILTANAAREVLSRSNIGDDNLARIWDLSNVTQQPQLTFPEFALAMYLTSMKMTGSEIPASLPEEVRNEIRNAVMAVQGQPQNQSVVPLSQQPTGMPSFSTPNFSSQSSTPNNNSSMQTPMMTGVTPMMVGSSHVSMPTGMLGNSMDFTNRMMPHTGNYTAPSGFASLSKDIKIPWAVTNEEKKQYTKIFKAWDTEKKGTLSGDKAKEIFSQSGLPQNVLMQIWNLSDPNNQGKLNVDEFSVAMHLIYRKLNGYNVPETLPAELIPPSTRDLHDSVSKLKKTILEDIAKKKFISNFSSRPTDSLSPPTPQYRSRSVSPSRPAVKKDEDKDTEVGYVSSARRMGPDRNRNRDIKSSSSSSTTTSSYGYRGKATRIFDLRKEIEEKKKYIKKLEEDSVKKVATPYKQLSAMDKRDIDDLKDRVKELQIEISKTGSEQGYDAWNTYIEKTAELSSLAEQEKSLEAEIQYMLDDTLRGLLAQVDETENDLKQTKLQALDKKAAASAGSATDAPLNIIGTGPNGEVTESDRIRAKAKAMVAARMGKITGKSSGTSINIKAEKEKIEEEREEFKMYTESIADSLREIEDTVKAIHLETSMIGLDIRKQDQDQKKIEERGRFEHGQNVANDLKEFIAQLSYDAALAKAPEVDPSFESRFPSF</sequence>
<dbReference type="Pfam" id="PF12763">
    <property type="entry name" value="EH"/>
    <property type="match status" value="2"/>
</dbReference>
<feature type="compositionally biased region" description="Polar residues" evidence="12">
    <location>
        <begin position="328"/>
        <end position="337"/>
    </location>
</feature>
<feature type="region of interest" description="Disordered" evidence="12">
    <location>
        <begin position="111"/>
        <end position="149"/>
    </location>
</feature>
<comment type="similarity">
    <text evidence="4">Belongs to the PAN1 family.</text>
</comment>
<dbReference type="Proteomes" id="UP000613177">
    <property type="component" value="Unassembled WGS sequence"/>
</dbReference>
<evidence type="ECO:0000259" key="13">
    <source>
        <dbReference type="PROSITE" id="PS50031"/>
    </source>
</evidence>
<evidence type="ECO:0000256" key="5">
    <source>
        <dbReference type="ARBA" id="ARBA00022490"/>
    </source>
</evidence>
<protein>
    <recommendedName>
        <fullName evidence="17">Actin cytoskeleton-regulatory complex protein pan1</fullName>
    </recommendedName>
</protein>
<dbReference type="InterPro" id="IPR000261">
    <property type="entry name" value="EH_dom"/>
</dbReference>
<evidence type="ECO:0000256" key="9">
    <source>
        <dbReference type="ARBA" id="ARBA00023136"/>
    </source>
</evidence>
<dbReference type="EMBL" id="JAEPRE010000009">
    <property type="protein sequence ID" value="KAG2237102.1"/>
    <property type="molecule type" value="Genomic_DNA"/>
</dbReference>
<feature type="coiled-coil region" evidence="11">
    <location>
        <begin position="406"/>
        <end position="524"/>
    </location>
</feature>
<evidence type="ECO:0008006" key="17">
    <source>
        <dbReference type="Google" id="ProtNLM"/>
    </source>
</evidence>
<name>A0A8H7SZK0_9FUNG</name>
<dbReference type="PROSITE" id="PS50222">
    <property type="entry name" value="EF_HAND_2"/>
    <property type="match status" value="1"/>
</dbReference>
<evidence type="ECO:0000256" key="2">
    <source>
        <dbReference type="ARBA" id="ARBA00004134"/>
    </source>
</evidence>
<comment type="caution">
    <text evidence="15">The sequence shown here is derived from an EMBL/GenBank/DDBJ whole genome shotgun (WGS) entry which is preliminary data.</text>
</comment>
<dbReference type="GO" id="GO:0006897">
    <property type="term" value="P:endocytosis"/>
    <property type="evidence" value="ECO:0007669"/>
    <property type="project" value="TreeGrafter"/>
</dbReference>
<keyword evidence="7" id="KW-0677">Repeat</keyword>